<dbReference type="InterPro" id="IPR001584">
    <property type="entry name" value="Integrase_cat-core"/>
</dbReference>
<reference evidence="4 6" key="2">
    <citation type="submission" date="2018-09" db="EMBL/GenBank/DDBJ databases">
        <authorList>
            <person name="Tagini F."/>
        </authorList>
    </citation>
    <scope>NUCLEOTIDE SEQUENCE [LARGE SCALE GENOMIC DNA]</scope>
    <source>
        <strain evidence="4 6">MK4</strain>
    </source>
</reference>
<dbReference type="Pfam" id="PF22483">
    <property type="entry name" value="Mu-transpos_C_2"/>
    <property type="match status" value="1"/>
</dbReference>
<evidence type="ECO:0000313" key="6">
    <source>
        <dbReference type="Proteomes" id="UP000271464"/>
    </source>
</evidence>
<dbReference type="SUPFAM" id="SSF53098">
    <property type="entry name" value="Ribonuclease H-like"/>
    <property type="match status" value="1"/>
</dbReference>
<proteinExistence type="inferred from homology"/>
<dbReference type="EMBL" id="UPHM01000156">
    <property type="protein sequence ID" value="VBA32547.1"/>
    <property type="molecule type" value="Genomic_DNA"/>
</dbReference>
<sequence length="436" mass="48151">MHRELGRPSVTLLLLWNEYVAACRESGGVPYRYSFFNEQYRRWVAAPGASMRIVRTPGESIEVDWAGDAMSFADPLTGAATEAWLFVAALSFSAFTYVEAFTDMTLVSWIDAHVHAFEAFGGTARLLVPDNLRTGVSRADRYEPALNPAYASLAEHYGTAIIPARVKRPRDEPVVEGSVRFVANQVAAVLRDRRFVGLAELNEAIFDVVDQINARPFQKREDSRRIVFLRDEQPLLNPLPPVRFELADLRMAKAGPNYHIQVDRNFYSVPSALIGRSLDVRLTSSTVEVFTGTERVACHVRLKGVRGRYVTVAEHMPAGHRHRLADWSPARFEQWAATIGPNTVAAIQAILASRTIVEQSYRSRLGVMALAKRQGGAARLEDSCGRALGAAPAPSYTLIKKLWATWEPADPPPMASLGDAGFMRGADYYGQGGGQS</sequence>
<evidence type="ECO:0000313" key="5">
    <source>
        <dbReference type="Proteomes" id="UP000192335"/>
    </source>
</evidence>
<protein>
    <recommendedName>
        <fullName evidence="2">Integrase catalytic domain-containing protein</fullName>
    </recommendedName>
</protein>
<dbReference type="GeneID" id="66601392"/>
<keyword evidence="6" id="KW-1185">Reference proteome</keyword>
<dbReference type="GO" id="GO:0003676">
    <property type="term" value="F:nucleic acid binding"/>
    <property type="evidence" value="ECO:0007669"/>
    <property type="project" value="InterPro"/>
</dbReference>
<name>A0A8E2ILL1_9MYCO</name>
<dbReference type="PROSITE" id="PS50994">
    <property type="entry name" value="INTEGRASE"/>
    <property type="match status" value="1"/>
</dbReference>
<dbReference type="RefSeq" id="WP_075549902.1">
    <property type="nucleotide sequence ID" value="NZ_LWCM01000159.1"/>
</dbReference>
<dbReference type="GO" id="GO:0015074">
    <property type="term" value="P:DNA integration"/>
    <property type="evidence" value="ECO:0007669"/>
    <property type="project" value="InterPro"/>
</dbReference>
<dbReference type="PANTHER" id="PTHR35004">
    <property type="entry name" value="TRANSPOSASE RV3428C-RELATED"/>
    <property type="match status" value="1"/>
</dbReference>
<evidence type="ECO:0000256" key="1">
    <source>
        <dbReference type="ARBA" id="ARBA00009277"/>
    </source>
</evidence>
<accession>A0A8E2ILL1</accession>
<reference evidence="3 5" key="1">
    <citation type="submission" date="2017-02" db="EMBL/GenBank/DDBJ databases">
        <title>Mycobacterium kansasii genomes.</title>
        <authorList>
            <person name="Borowka P."/>
            <person name="Strapagiel D."/>
            <person name="Marciniak B."/>
            <person name="Lach J."/>
            <person name="Bakula Z."/>
            <person name="Van Ingen J."/>
            <person name="Safianowska A."/>
            <person name="Brzostek A."/>
            <person name="Dziadek J."/>
            <person name="Jagielski T."/>
        </authorList>
    </citation>
    <scope>NUCLEOTIDE SEQUENCE [LARGE SCALE GENOMIC DNA]</scope>
    <source>
        <strain evidence="3 5">12MK</strain>
    </source>
</reference>
<dbReference type="EMBL" id="MWQA01000025">
    <property type="protein sequence ID" value="ORB98744.1"/>
    <property type="molecule type" value="Genomic_DNA"/>
</dbReference>
<organism evidence="3 5">
    <name type="scientific">Mycobacterium persicum</name>
    <dbReference type="NCBI Taxonomy" id="1487726"/>
    <lineage>
        <taxon>Bacteria</taxon>
        <taxon>Bacillati</taxon>
        <taxon>Actinomycetota</taxon>
        <taxon>Actinomycetes</taxon>
        <taxon>Mycobacteriales</taxon>
        <taxon>Mycobacteriaceae</taxon>
        <taxon>Mycobacterium</taxon>
    </lineage>
</organism>
<evidence type="ECO:0000313" key="3">
    <source>
        <dbReference type="EMBL" id="ORB98744.1"/>
    </source>
</evidence>
<dbReference type="InterPro" id="IPR054353">
    <property type="entry name" value="IstA-like_C"/>
</dbReference>
<evidence type="ECO:0000259" key="2">
    <source>
        <dbReference type="PROSITE" id="PS50994"/>
    </source>
</evidence>
<feature type="domain" description="Integrase catalytic" evidence="2">
    <location>
        <begin position="53"/>
        <end position="248"/>
    </location>
</feature>
<dbReference type="AlphaFoldDB" id="A0A8E2ILL1"/>
<dbReference type="Gene3D" id="3.30.420.10">
    <property type="entry name" value="Ribonuclease H-like superfamily/Ribonuclease H"/>
    <property type="match status" value="1"/>
</dbReference>
<dbReference type="NCBIfam" id="NF033546">
    <property type="entry name" value="transpos_IS21"/>
    <property type="match status" value="1"/>
</dbReference>
<dbReference type="Proteomes" id="UP000192335">
    <property type="component" value="Unassembled WGS sequence"/>
</dbReference>
<dbReference type="Proteomes" id="UP000271464">
    <property type="component" value="Unassembled WGS sequence"/>
</dbReference>
<comment type="similarity">
    <text evidence="1">Belongs to the transposase IS21/IS408/IS1162 family.</text>
</comment>
<comment type="caution">
    <text evidence="3">The sequence shown here is derived from an EMBL/GenBank/DDBJ whole genome shotgun (WGS) entry which is preliminary data.</text>
</comment>
<evidence type="ECO:0000313" key="4">
    <source>
        <dbReference type="EMBL" id="VBA32547.1"/>
    </source>
</evidence>
<dbReference type="InterPro" id="IPR036397">
    <property type="entry name" value="RNaseH_sf"/>
</dbReference>
<dbReference type="InterPro" id="IPR012337">
    <property type="entry name" value="RNaseH-like_sf"/>
</dbReference>
<dbReference type="PANTHER" id="PTHR35004:SF8">
    <property type="entry name" value="TRANSPOSASE RV3428C-RELATED"/>
    <property type="match status" value="1"/>
</dbReference>
<gene>
    <name evidence="3" type="ORF">B4U45_28620</name>
    <name evidence="4" type="ORF">LAUMK4_05774</name>
</gene>